<dbReference type="Pfam" id="PF01546">
    <property type="entry name" value="Peptidase_M20"/>
    <property type="match status" value="1"/>
</dbReference>
<keyword evidence="3" id="KW-0378">Hydrolase</keyword>
<dbReference type="InterPro" id="IPR002933">
    <property type="entry name" value="Peptidase_M20"/>
</dbReference>
<dbReference type="PANTHER" id="PTHR30575">
    <property type="entry name" value="PEPTIDASE M20"/>
    <property type="match status" value="1"/>
</dbReference>
<dbReference type="PANTHER" id="PTHR30575:SF0">
    <property type="entry name" value="XAA-ARG DIPEPTIDASE"/>
    <property type="match status" value="1"/>
</dbReference>
<dbReference type="InterPro" id="IPR017439">
    <property type="entry name" value="Amidohydrolase"/>
</dbReference>
<dbReference type="Gene3D" id="3.30.70.360">
    <property type="match status" value="1"/>
</dbReference>
<evidence type="ECO:0000259" key="2">
    <source>
        <dbReference type="Pfam" id="PF07687"/>
    </source>
</evidence>
<dbReference type="CDD" id="cd03887">
    <property type="entry name" value="M20_Acy1L2"/>
    <property type="match status" value="1"/>
</dbReference>
<dbReference type="AlphaFoldDB" id="A0A135V7J6"/>
<evidence type="ECO:0000256" key="1">
    <source>
        <dbReference type="ARBA" id="ARBA00006247"/>
    </source>
</evidence>
<dbReference type="NCBIfam" id="TIGR01891">
    <property type="entry name" value="amidohydrolases"/>
    <property type="match status" value="1"/>
</dbReference>
<dbReference type="OrthoDB" id="6119954at2759"/>
<dbReference type="SUPFAM" id="SSF55031">
    <property type="entry name" value="Bacterial exopeptidase dimerisation domain"/>
    <property type="match status" value="1"/>
</dbReference>
<gene>
    <name evidence="3" type="ORF">CSAL01_02219</name>
</gene>
<dbReference type="SUPFAM" id="SSF53187">
    <property type="entry name" value="Zn-dependent exopeptidases"/>
    <property type="match status" value="1"/>
</dbReference>
<evidence type="ECO:0000313" key="4">
    <source>
        <dbReference type="Proteomes" id="UP000070121"/>
    </source>
</evidence>
<comment type="caution">
    <text evidence="3">The sequence shown here is derived from an EMBL/GenBank/DDBJ whole genome shotgun (WGS) entry which is preliminary data.</text>
</comment>
<keyword evidence="4" id="KW-1185">Reference proteome</keyword>
<dbReference type="InterPro" id="IPR011650">
    <property type="entry name" value="Peptidase_M20_dimer"/>
</dbReference>
<dbReference type="Gene3D" id="3.40.630.10">
    <property type="entry name" value="Zn peptidases"/>
    <property type="match status" value="1"/>
</dbReference>
<reference evidence="3 4" key="1">
    <citation type="submission" date="2014-02" db="EMBL/GenBank/DDBJ databases">
        <title>The genome sequence of Colletotrichum salicis CBS 607.94.</title>
        <authorList>
            <person name="Baroncelli R."/>
            <person name="Thon M.R."/>
        </authorList>
    </citation>
    <scope>NUCLEOTIDE SEQUENCE [LARGE SCALE GENOMIC DNA]</scope>
    <source>
        <strain evidence="3 4">CBS 607.94</strain>
    </source>
</reference>
<sequence>MNIRALPKTSQSVPNMATITPEVAVVMERAISNAKTLLREVDLDIFHHPELNYEEFHAHGALVKALEKLGFKVTPHAYGIPTSLETEYGEGGRLVVFNAEYDALPEIGHACGHNLIATASLAGFIATVAALKAPGKPGRVRLLGNPAEEGGCGRGMLVGKGAYDGVAACVMAHPAPLFAYGNEGQQGDVFVNHVSATSFRIKFKCKPAHAAVSPWEGVNALDAAVLGYNGVSMMRQQMTKDFTVHGIFTDAGVKSNIIPDSAAVDYTVRAPTIEKTKELRDRVIANYLAGAIATGCEMQVENDVFYAPLRPNKQLSLVFADAAADLGIPIWCNVHSKDVISGATDQGNVGCVVPVIHPIYGIEAKEGQSNHTAGFTEAAGAESAHKRTLIIANALARSAWAVLTDDEVAYKVQPEFEDTVTERRLKISRGGNISHYKGFLYDQRTYQEALLLWQQGLSKGCLIARPAD</sequence>
<feature type="domain" description="Peptidase M20 dimerisation" evidence="2">
    <location>
        <begin position="193"/>
        <end position="284"/>
    </location>
</feature>
<organism evidence="3 4">
    <name type="scientific">Colletotrichum salicis</name>
    <dbReference type="NCBI Taxonomy" id="1209931"/>
    <lineage>
        <taxon>Eukaryota</taxon>
        <taxon>Fungi</taxon>
        <taxon>Dikarya</taxon>
        <taxon>Ascomycota</taxon>
        <taxon>Pezizomycotina</taxon>
        <taxon>Sordariomycetes</taxon>
        <taxon>Hypocreomycetidae</taxon>
        <taxon>Glomerellales</taxon>
        <taxon>Glomerellaceae</taxon>
        <taxon>Colletotrichum</taxon>
        <taxon>Colletotrichum acutatum species complex</taxon>
    </lineage>
</organism>
<name>A0A135V7J6_9PEZI</name>
<protein>
    <submittedName>
        <fullName evidence="3">Amidohydrolase</fullName>
    </submittedName>
</protein>
<comment type="similarity">
    <text evidence="1">Belongs to the peptidase M20A family.</text>
</comment>
<dbReference type="FunFam" id="3.30.70.360:FF:000004">
    <property type="entry name" value="Peptidase M20 domain-containing protein 2"/>
    <property type="match status" value="1"/>
</dbReference>
<evidence type="ECO:0000313" key="3">
    <source>
        <dbReference type="EMBL" id="KXH68562.1"/>
    </source>
</evidence>
<dbReference type="InterPro" id="IPR052030">
    <property type="entry name" value="Peptidase_M20/M20A_hydrolases"/>
</dbReference>
<dbReference type="Pfam" id="PF07687">
    <property type="entry name" value="M20_dimer"/>
    <property type="match status" value="1"/>
</dbReference>
<dbReference type="GO" id="GO:0016805">
    <property type="term" value="F:dipeptidase activity"/>
    <property type="evidence" value="ECO:0007669"/>
    <property type="project" value="TreeGrafter"/>
</dbReference>
<dbReference type="InterPro" id="IPR036264">
    <property type="entry name" value="Bact_exopeptidase_dim_dom"/>
</dbReference>
<proteinExistence type="inferred from homology"/>
<dbReference type="EMBL" id="JFFI01000274">
    <property type="protein sequence ID" value="KXH68562.1"/>
    <property type="molecule type" value="Genomic_DNA"/>
</dbReference>
<accession>A0A135V7J6</accession>
<dbReference type="Proteomes" id="UP000070121">
    <property type="component" value="Unassembled WGS sequence"/>
</dbReference>